<feature type="compositionally biased region" description="Basic and acidic residues" evidence="1">
    <location>
        <begin position="217"/>
        <end position="235"/>
    </location>
</feature>
<sequence length="409" mass="45979">MGLSYRFGRWSKIVASALSLAALPARGDGRDASWSSSFRVSPALSTPSLRRARMPVSGKQSSPEPEYRLVRHARFRTSDSTVGMKHEPVSSQDLVLARLDALFTDIKAKQEEDYIRRHSYIDSSGCSEHKKGAAGDRRGSIGDRRLSSGDRRGSLGERGAAPRRRRQARQHQQPGRPPRQPQRRARAAREPRLRDGPPRQLQQPDGPPEQPQRRRRPTGEHRRPERPTGELEHPGRAPRQPQRLRARHAPGKHQRLRRQWHRRAAQQCQRWRQARQSERRPGNQDLSEEGPGLPEGLAPAGGGLPASLSPPRQRPCRQQHRPVEAALCWHSRCGRRAAPLKGRLSPARPLPPISPRPLPCPHTTHVPGPTRPRRAQTPPHAGLLSFFFSPPSSSTDKTLNLFKGSREII</sequence>
<dbReference type="Proteomes" id="UP000283509">
    <property type="component" value="Unassembled WGS sequence"/>
</dbReference>
<feature type="compositionally biased region" description="Basic and acidic residues" evidence="1">
    <location>
        <begin position="127"/>
        <end position="155"/>
    </location>
</feature>
<proteinExistence type="predicted"/>
<organism evidence="2 3">
    <name type="scientific">Penaeus vannamei</name>
    <name type="common">Whiteleg shrimp</name>
    <name type="synonym">Litopenaeus vannamei</name>
    <dbReference type="NCBI Taxonomy" id="6689"/>
    <lineage>
        <taxon>Eukaryota</taxon>
        <taxon>Metazoa</taxon>
        <taxon>Ecdysozoa</taxon>
        <taxon>Arthropoda</taxon>
        <taxon>Crustacea</taxon>
        <taxon>Multicrustacea</taxon>
        <taxon>Malacostraca</taxon>
        <taxon>Eumalacostraca</taxon>
        <taxon>Eucarida</taxon>
        <taxon>Decapoda</taxon>
        <taxon>Dendrobranchiata</taxon>
        <taxon>Penaeoidea</taxon>
        <taxon>Penaeidae</taxon>
        <taxon>Penaeus</taxon>
    </lineage>
</organism>
<evidence type="ECO:0000313" key="3">
    <source>
        <dbReference type="Proteomes" id="UP000283509"/>
    </source>
</evidence>
<keyword evidence="3" id="KW-1185">Reference proteome</keyword>
<reference evidence="2 3" key="2">
    <citation type="submission" date="2019-01" db="EMBL/GenBank/DDBJ databases">
        <title>The decoding of complex shrimp genome reveals the adaptation for benthos swimmer, frequently molting mechanism and breeding impact on genome.</title>
        <authorList>
            <person name="Sun Y."/>
            <person name="Gao Y."/>
            <person name="Yu Y."/>
        </authorList>
    </citation>
    <scope>NUCLEOTIDE SEQUENCE [LARGE SCALE GENOMIC DNA]</scope>
    <source>
        <tissue evidence="2">Muscle</tissue>
    </source>
</reference>
<feature type="region of interest" description="Disordered" evidence="1">
    <location>
        <begin position="341"/>
        <end position="360"/>
    </location>
</feature>
<dbReference type="OrthoDB" id="9838249at2759"/>
<dbReference type="AlphaFoldDB" id="A0A3R7PAG4"/>
<feature type="region of interest" description="Disordered" evidence="1">
    <location>
        <begin position="123"/>
        <end position="318"/>
    </location>
</feature>
<feature type="compositionally biased region" description="Basic and acidic residues" evidence="1">
    <location>
        <begin position="187"/>
        <end position="197"/>
    </location>
</feature>
<feature type="compositionally biased region" description="Low complexity" evidence="1">
    <location>
        <begin position="289"/>
        <end position="298"/>
    </location>
</feature>
<accession>A0A3R7PAG4</accession>
<feature type="compositionally biased region" description="Pro residues" evidence="1">
    <location>
        <begin position="348"/>
        <end position="360"/>
    </location>
</feature>
<evidence type="ECO:0000313" key="2">
    <source>
        <dbReference type="EMBL" id="ROT80109.1"/>
    </source>
</evidence>
<gene>
    <name evidence="2" type="ORF">C7M84_001158</name>
</gene>
<feature type="compositionally biased region" description="Basic residues" evidence="1">
    <location>
        <begin position="242"/>
        <end position="264"/>
    </location>
</feature>
<reference evidence="2 3" key="1">
    <citation type="submission" date="2018-04" db="EMBL/GenBank/DDBJ databases">
        <authorList>
            <person name="Zhang X."/>
            <person name="Yuan J."/>
            <person name="Li F."/>
            <person name="Xiang J."/>
        </authorList>
    </citation>
    <scope>NUCLEOTIDE SEQUENCE [LARGE SCALE GENOMIC DNA]</scope>
    <source>
        <tissue evidence="2">Muscle</tissue>
    </source>
</reference>
<name>A0A3R7PAG4_PENVA</name>
<protein>
    <submittedName>
        <fullName evidence="2">Uncharacterized protein</fullName>
    </submittedName>
</protein>
<comment type="caution">
    <text evidence="2">The sequence shown here is derived from an EMBL/GenBank/DDBJ whole genome shotgun (WGS) entry which is preliminary data.</text>
</comment>
<dbReference type="EMBL" id="QCYY01001152">
    <property type="protein sequence ID" value="ROT80109.1"/>
    <property type="molecule type" value="Genomic_DNA"/>
</dbReference>
<evidence type="ECO:0000256" key="1">
    <source>
        <dbReference type="SAM" id="MobiDB-lite"/>
    </source>
</evidence>